<proteinExistence type="predicted"/>
<protein>
    <submittedName>
        <fullName evidence="1">Uncharacterized protein</fullName>
    </submittedName>
</protein>
<reference evidence="1" key="1">
    <citation type="submission" date="2021-06" db="EMBL/GenBank/DDBJ databases">
        <authorList>
            <person name="Hodson N. C."/>
            <person name="Mongue J. A."/>
            <person name="Jaron S. K."/>
        </authorList>
    </citation>
    <scope>NUCLEOTIDE SEQUENCE</scope>
</reference>
<evidence type="ECO:0000313" key="2">
    <source>
        <dbReference type="Proteomes" id="UP000708208"/>
    </source>
</evidence>
<feature type="non-terminal residue" evidence="1">
    <location>
        <position position="1"/>
    </location>
</feature>
<dbReference type="AlphaFoldDB" id="A0A8J2P2E8"/>
<comment type="caution">
    <text evidence="1">The sequence shown here is derived from an EMBL/GenBank/DDBJ whole genome shotgun (WGS) entry which is preliminary data.</text>
</comment>
<sequence length="22" mass="2666">MMSWCKKTRTYLDSALRHSCFT</sequence>
<evidence type="ECO:0000313" key="1">
    <source>
        <dbReference type="EMBL" id="CAG7728509.1"/>
    </source>
</evidence>
<dbReference type="EMBL" id="CAJVCH010164623">
    <property type="protein sequence ID" value="CAG7728509.1"/>
    <property type="molecule type" value="Genomic_DNA"/>
</dbReference>
<dbReference type="Proteomes" id="UP000708208">
    <property type="component" value="Unassembled WGS sequence"/>
</dbReference>
<gene>
    <name evidence="1" type="ORF">AFUS01_LOCUS17281</name>
</gene>
<accession>A0A8J2P2E8</accession>
<organism evidence="1 2">
    <name type="scientific">Allacma fusca</name>
    <dbReference type="NCBI Taxonomy" id="39272"/>
    <lineage>
        <taxon>Eukaryota</taxon>
        <taxon>Metazoa</taxon>
        <taxon>Ecdysozoa</taxon>
        <taxon>Arthropoda</taxon>
        <taxon>Hexapoda</taxon>
        <taxon>Collembola</taxon>
        <taxon>Symphypleona</taxon>
        <taxon>Sminthuridae</taxon>
        <taxon>Allacma</taxon>
    </lineage>
</organism>
<keyword evidence="2" id="KW-1185">Reference proteome</keyword>
<name>A0A8J2P2E8_9HEXA</name>